<proteinExistence type="inferred from homology"/>
<dbReference type="PANTHER" id="PTHR11461:SF379">
    <property type="entry name" value="SERPIN DOMAIN-CONTAINING PROTEIN"/>
    <property type="match status" value="1"/>
</dbReference>
<evidence type="ECO:0000259" key="3">
    <source>
        <dbReference type="SMART" id="SM00093"/>
    </source>
</evidence>
<dbReference type="InterPro" id="IPR036186">
    <property type="entry name" value="Serpin_sf"/>
</dbReference>
<dbReference type="Pfam" id="PF00079">
    <property type="entry name" value="Serpin"/>
    <property type="match status" value="1"/>
</dbReference>
<evidence type="ECO:0000313" key="5">
    <source>
        <dbReference type="Proteomes" id="UP001497457"/>
    </source>
</evidence>
<dbReference type="SMART" id="SM00093">
    <property type="entry name" value="SERPIN"/>
    <property type="match status" value="1"/>
</dbReference>
<protein>
    <recommendedName>
        <fullName evidence="3">Serpin domain-containing protein</fullName>
    </recommendedName>
</protein>
<accession>A0ABC9AMU6</accession>
<evidence type="ECO:0000313" key="4">
    <source>
        <dbReference type="EMBL" id="CAL4981622.1"/>
    </source>
</evidence>
<dbReference type="InterPro" id="IPR023795">
    <property type="entry name" value="Serpin_CS"/>
</dbReference>
<reference evidence="5" key="1">
    <citation type="submission" date="2024-06" db="EMBL/GenBank/DDBJ databases">
        <authorList>
            <person name="Ryan C."/>
        </authorList>
    </citation>
    <scope>NUCLEOTIDE SEQUENCE [LARGE SCALE GENOMIC DNA]</scope>
</reference>
<keyword evidence="5" id="KW-1185">Reference proteome</keyword>
<evidence type="ECO:0000256" key="1">
    <source>
        <dbReference type="ARBA" id="ARBA00009500"/>
    </source>
</evidence>
<dbReference type="Proteomes" id="UP001497457">
    <property type="component" value="Chromosome 21rd"/>
</dbReference>
<gene>
    <name evidence="4" type="ORF">URODEC1_LOCUS56222</name>
</gene>
<dbReference type="SUPFAM" id="SSF56574">
    <property type="entry name" value="Serpins"/>
    <property type="match status" value="1"/>
</dbReference>
<dbReference type="InterPro" id="IPR000215">
    <property type="entry name" value="Serpin_fam"/>
</dbReference>
<dbReference type="PROSITE" id="PS00284">
    <property type="entry name" value="SERPIN"/>
    <property type="match status" value="1"/>
</dbReference>
<dbReference type="InterPro" id="IPR042185">
    <property type="entry name" value="Serpin_sf_2"/>
</dbReference>
<dbReference type="InterPro" id="IPR023796">
    <property type="entry name" value="Serpin_dom"/>
</dbReference>
<dbReference type="EMBL" id="OZ075131">
    <property type="protein sequence ID" value="CAL4981622.1"/>
    <property type="molecule type" value="Genomic_DNA"/>
</dbReference>
<dbReference type="PANTHER" id="PTHR11461">
    <property type="entry name" value="SERINE PROTEASE INHIBITOR, SERPIN"/>
    <property type="match status" value="1"/>
</dbReference>
<dbReference type="Gene3D" id="3.30.497.10">
    <property type="entry name" value="Antithrombin, subunit I, domain 2"/>
    <property type="match status" value="1"/>
</dbReference>
<feature type="domain" description="Serpin" evidence="3">
    <location>
        <begin position="2"/>
        <end position="322"/>
    </location>
</feature>
<dbReference type="AlphaFoldDB" id="A0ABC9AMU6"/>
<comment type="similarity">
    <text evidence="1 2">Belongs to the serpin family.</text>
</comment>
<reference evidence="4 5" key="2">
    <citation type="submission" date="2024-10" db="EMBL/GenBank/DDBJ databases">
        <authorList>
            <person name="Ryan C."/>
        </authorList>
    </citation>
    <scope>NUCLEOTIDE SEQUENCE [LARGE SCALE GENOMIC DNA]</scope>
</reference>
<dbReference type="InterPro" id="IPR042178">
    <property type="entry name" value="Serpin_sf_1"/>
</dbReference>
<organism evidence="4 5">
    <name type="scientific">Urochloa decumbens</name>
    <dbReference type="NCBI Taxonomy" id="240449"/>
    <lineage>
        <taxon>Eukaryota</taxon>
        <taxon>Viridiplantae</taxon>
        <taxon>Streptophyta</taxon>
        <taxon>Embryophyta</taxon>
        <taxon>Tracheophyta</taxon>
        <taxon>Spermatophyta</taxon>
        <taxon>Magnoliopsida</taxon>
        <taxon>Liliopsida</taxon>
        <taxon>Poales</taxon>
        <taxon>Poaceae</taxon>
        <taxon>PACMAD clade</taxon>
        <taxon>Panicoideae</taxon>
        <taxon>Panicodae</taxon>
        <taxon>Paniceae</taxon>
        <taxon>Melinidinae</taxon>
        <taxon>Urochloa</taxon>
    </lineage>
</organism>
<evidence type="ECO:0000256" key="2">
    <source>
        <dbReference type="RuleBase" id="RU000411"/>
    </source>
</evidence>
<sequence length="324" mass="35144">MSHLFYNCPVVSVYAALAVLAAGARGRTLQELLAALSAHSGDELAARVATVVARALADQSLSGGPAVTFASAVWHDAAFAASPAFRAAAAKSFNAESRAVDFHNELGSRGHKQPHQLETSLVITNAIYFKGMWEEPFNKAKTIVDKFYCLDGRTAKARFMRSDSSQFISVRDGLKVLKLPYQSSPPRHSMYVFPPDARHGQPKLVEKITSMPGFWRHQLPDTRVPVGEFRLPRLADLSDMGATAEGSAGGVLVFAGEVCHRAVVEVNEEGTEAVAATGMMFMPTCPRWSPPRLVDFVADHPFLFFVVEVSGAIMFVGHVLDPTN</sequence>
<dbReference type="Gene3D" id="6.20.40.10">
    <property type="match status" value="1"/>
</dbReference>
<dbReference type="Gene3D" id="2.30.39.10">
    <property type="entry name" value="Alpha-1-antitrypsin, domain 1"/>
    <property type="match status" value="1"/>
</dbReference>
<name>A0ABC9AMU6_9POAL</name>